<dbReference type="PANTHER" id="PTHR31170">
    <property type="entry name" value="BNAC04G53230D PROTEIN"/>
    <property type="match status" value="1"/>
</dbReference>
<name>A0A1U8Q841_NELNU</name>
<sequence>MAENINHNDWLLSIQNPELENGKSKTKFPKVPEKLKRVEGNSIFYDPQVVSIGPYHHGNARLEEMEKLKRKIAKMLVSERRMLEGQTQTSTQVSTGDIDNLYQNVKMKATGVKKSYDESLLPEKFTDDEEFNHAIFLDGCFVVYFIHCVTHNKLKNWEVKNEDLLSIGTDLFLLENQLPYFFLDELMKEAFPKDAQDGIFDKFIDKLICFGSSGRQKHQKNDKFIEHLLDLFRKKLVVDEGDKYQSRFDFKYLLVYFWDCFPAAHNTDEEHILWHSIRSADELKEVGINFKKSKSFNLNSIRFQRGLIFGDLTLPPIVIDHSTRPLFLNLLAYEITSLQGDSKVASFICFLDSLIDQASDVRVLRSDGVLLNSLSKDEEAAELINHLAMEVVDSNDFSHVTKDLKMYIQHYWRVRFAEIYRKHFSTPWTMIAFFGAIFITILTIIQTYFAIFPRN</sequence>
<dbReference type="OrthoDB" id="1849062at2759"/>
<dbReference type="AlphaFoldDB" id="A0A1U8Q841"/>
<dbReference type="GeneID" id="104606083"/>
<gene>
    <name evidence="3 4" type="primary">LOC104606083</name>
</gene>
<evidence type="ECO:0000256" key="1">
    <source>
        <dbReference type="SAM" id="Phobius"/>
    </source>
</evidence>
<keyword evidence="1" id="KW-0812">Transmembrane</keyword>
<dbReference type="RefSeq" id="XP_019054772.1">
    <property type="nucleotide sequence ID" value="XM_019199227.1"/>
</dbReference>
<dbReference type="PANTHER" id="PTHR31170:SF25">
    <property type="entry name" value="BNAA09G04570D PROTEIN"/>
    <property type="match status" value="1"/>
</dbReference>
<dbReference type="eggNOG" id="ENOG502QTFS">
    <property type="taxonomic scope" value="Eukaryota"/>
</dbReference>
<feature type="transmembrane region" description="Helical" evidence="1">
    <location>
        <begin position="428"/>
        <end position="451"/>
    </location>
</feature>
<dbReference type="InterPro" id="IPR004158">
    <property type="entry name" value="DUF247_pln"/>
</dbReference>
<reference evidence="3 4" key="1">
    <citation type="submission" date="2025-04" db="UniProtKB">
        <authorList>
            <consortium name="RefSeq"/>
        </authorList>
    </citation>
    <scope>IDENTIFICATION</scope>
</reference>
<protein>
    <submittedName>
        <fullName evidence="3 4">UPF0481 protein At3g47200-like</fullName>
    </submittedName>
</protein>
<dbReference type="RefSeq" id="XP_010269435.1">
    <property type="nucleotide sequence ID" value="XM_010271133.2"/>
</dbReference>
<dbReference type="KEGG" id="nnu:104606083"/>
<dbReference type="Pfam" id="PF03140">
    <property type="entry name" value="DUF247"/>
    <property type="match status" value="1"/>
</dbReference>
<organism evidence="2 4">
    <name type="scientific">Nelumbo nucifera</name>
    <name type="common">Sacred lotus</name>
    <dbReference type="NCBI Taxonomy" id="4432"/>
    <lineage>
        <taxon>Eukaryota</taxon>
        <taxon>Viridiplantae</taxon>
        <taxon>Streptophyta</taxon>
        <taxon>Embryophyta</taxon>
        <taxon>Tracheophyta</taxon>
        <taxon>Spermatophyta</taxon>
        <taxon>Magnoliopsida</taxon>
        <taxon>Proteales</taxon>
        <taxon>Nelumbonaceae</taxon>
        <taxon>Nelumbo</taxon>
    </lineage>
</organism>
<evidence type="ECO:0000313" key="3">
    <source>
        <dbReference type="RefSeq" id="XP_010269435.1"/>
    </source>
</evidence>
<keyword evidence="1" id="KW-0472">Membrane</keyword>
<proteinExistence type="predicted"/>
<keyword evidence="2" id="KW-1185">Reference proteome</keyword>
<evidence type="ECO:0000313" key="4">
    <source>
        <dbReference type="RefSeq" id="XP_019054772.1"/>
    </source>
</evidence>
<dbReference type="Proteomes" id="UP000189703">
    <property type="component" value="Unplaced"/>
</dbReference>
<accession>A0A1U8Q841</accession>
<dbReference type="OMA" id="IGIHITA"/>
<keyword evidence="1" id="KW-1133">Transmembrane helix</keyword>
<evidence type="ECO:0000313" key="2">
    <source>
        <dbReference type="Proteomes" id="UP000189703"/>
    </source>
</evidence>